<reference evidence="2" key="2">
    <citation type="submission" date="2021-04" db="EMBL/GenBank/DDBJ databases">
        <authorList>
            <person name="Podell S."/>
        </authorList>
    </citation>
    <scope>NUCLEOTIDE SEQUENCE</scope>
    <source>
        <strain evidence="2">Hildebrandi</strain>
    </source>
</reference>
<sequence length="191" mass="21715">MTSSKNALPPMLGKIGSILFFVILFSLAKENSEGYQEFRKCHGNCINGLLHFVGMPPAVSGVFLVVRGVADSPIFTRILQSGVTTCYLCYYLTYETNVISPWLFYGLYMTIWECLYHFVYNKNFTRSQFVFYGILLILVNVGGLETIGHGVFEHHHSYVSEFFNSVFHTPIYGINSVLATLGMHMEHSCWH</sequence>
<reference evidence="2" key="1">
    <citation type="journal article" date="2021" name="Sci. Rep.">
        <title>Diploid genomic architecture of Nitzschia inconspicua, an elite biomass production diatom.</title>
        <authorList>
            <person name="Oliver A."/>
            <person name="Podell S."/>
            <person name="Pinowska A."/>
            <person name="Traller J.C."/>
            <person name="Smith S.R."/>
            <person name="McClure R."/>
            <person name="Beliaev A."/>
            <person name="Bohutskyi P."/>
            <person name="Hill E.A."/>
            <person name="Rabines A."/>
            <person name="Zheng H."/>
            <person name="Allen L.Z."/>
            <person name="Kuo A."/>
            <person name="Grigoriev I.V."/>
            <person name="Allen A.E."/>
            <person name="Hazlebeck D."/>
            <person name="Allen E.E."/>
        </authorList>
    </citation>
    <scope>NUCLEOTIDE SEQUENCE</scope>
    <source>
        <strain evidence="2">Hildebrandi</strain>
    </source>
</reference>
<feature type="transmembrane region" description="Helical" evidence="1">
    <location>
        <begin position="12"/>
        <end position="28"/>
    </location>
</feature>
<keyword evidence="1" id="KW-0472">Membrane</keyword>
<accession>A0A9K3LF22</accession>
<evidence type="ECO:0000313" key="3">
    <source>
        <dbReference type="Proteomes" id="UP000693970"/>
    </source>
</evidence>
<keyword evidence="1" id="KW-1133">Transmembrane helix</keyword>
<evidence type="ECO:0000313" key="2">
    <source>
        <dbReference type="EMBL" id="KAG7359701.1"/>
    </source>
</evidence>
<feature type="transmembrane region" description="Helical" evidence="1">
    <location>
        <begin position="130"/>
        <end position="152"/>
    </location>
</feature>
<proteinExistence type="predicted"/>
<feature type="transmembrane region" description="Helical" evidence="1">
    <location>
        <begin position="99"/>
        <end position="118"/>
    </location>
</feature>
<protein>
    <submittedName>
        <fullName evidence="2">DUF962 domain containing protein</fullName>
    </submittedName>
</protein>
<dbReference type="AlphaFoldDB" id="A0A9K3LF22"/>
<dbReference type="Proteomes" id="UP000693970">
    <property type="component" value="Unassembled WGS sequence"/>
</dbReference>
<gene>
    <name evidence="2" type="ORF">IV203_034799</name>
</gene>
<evidence type="ECO:0000256" key="1">
    <source>
        <dbReference type="SAM" id="Phobius"/>
    </source>
</evidence>
<keyword evidence="3" id="KW-1185">Reference proteome</keyword>
<comment type="caution">
    <text evidence="2">The sequence shown here is derived from an EMBL/GenBank/DDBJ whole genome shotgun (WGS) entry which is preliminary data.</text>
</comment>
<dbReference type="EMBL" id="JAGRRH010000013">
    <property type="protein sequence ID" value="KAG7359701.1"/>
    <property type="molecule type" value="Genomic_DNA"/>
</dbReference>
<keyword evidence="1" id="KW-0812">Transmembrane</keyword>
<name>A0A9K3LF22_9STRA</name>
<organism evidence="2 3">
    <name type="scientific">Nitzschia inconspicua</name>
    <dbReference type="NCBI Taxonomy" id="303405"/>
    <lineage>
        <taxon>Eukaryota</taxon>
        <taxon>Sar</taxon>
        <taxon>Stramenopiles</taxon>
        <taxon>Ochrophyta</taxon>
        <taxon>Bacillariophyta</taxon>
        <taxon>Bacillariophyceae</taxon>
        <taxon>Bacillariophycidae</taxon>
        <taxon>Bacillariales</taxon>
        <taxon>Bacillariaceae</taxon>
        <taxon>Nitzschia</taxon>
    </lineage>
</organism>
<feature type="transmembrane region" description="Helical" evidence="1">
    <location>
        <begin position="48"/>
        <end position="67"/>
    </location>
</feature>